<evidence type="ECO:0000256" key="2">
    <source>
        <dbReference type="ARBA" id="ARBA00023125"/>
    </source>
</evidence>
<dbReference type="InterPro" id="IPR009057">
    <property type="entry name" value="Homeodomain-like_sf"/>
</dbReference>
<evidence type="ECO:0000259" key="7">
    <source>
        <dbReference type="PROSITE" id="PS50110"/>
    </source>
</evidence>
<feature type="domain" description="HTH araC/xylS-type" evidence="6">
    <location>
        <begin position="375"/>
        <end position="473"/>
    </location>
</feature>
<dbReference type="GO" id="GO:0000160">
    <property type="term" value="P:phosphorelay signal transduction system"/>
    <property type="evidence" value="ECO:0007669"/>
    <property type="project" value="InterPro"/>
</dbReference>
<evidence type="ECO:0000256" key="3">
    <source>
        <dbReference type="ARBA" id="ARBA00023163"/>
    </source>
</evidence>
<evidence type="ECO:0000256" key="5">
    <source>
        <dbReference type="SAM" id="MobiDB-lite"/>
    </source>
</evidence>
<dbReference type="EMBL" id="AP019400">
    <property type="protein sequence ID" value="BBI35452.1"/>
    <property type="molecule type" value="Genomic_DNA"/>
</dbReference>
<keyword evidence="3" id="KW-0804">Transcription</keyword>
<evidence type="ECO:0000313" key="9">
    <source>
        <dbReference type="Proteomes" id="UP000289856"/>
    </source>
</evidence>
<dbReference type="PANTHER" id="PTHR43280">
    <property type="entry name" value="ARAC-FAMILY TRANSCRIPTIONAL REGULATOR"/>
    <property type="match status" value="1"/>
</dbReference>
<dbReference type="SMART" id="SM00342">
    <property type="entry name" value="HTH_ARAC"/>
    <property type="match status" value="1"/>
</dbReference>
<keyword evidence="9" id="KW-1185">Reference proteome</keyword>
<protein>
    <recommendedName>
        <fullName evidence="10">DNA-binding response regulator</fullName>
    </recommendedName>
</protein>
<dbReference type="AlphaFoldDB" id="A0A3T1DBI3"/>
<dbReference type="PANTHER" id="PTHR43280:SF2">
    <property type="entry name" value="HTH-TYPE TRANSCRIPTIONAL REGULATOR EXSA"/>
    <property type="match status" value="1"/>
</dbReference>
<evidence type="ECO:0000259" key="6">
    <source>
        <dbReference type="PROSITE" id="PS01124"/>
    </source>
</evidence>
<dbReference type="Gene3D" id="3.40.50.2300">
    <property type="match status" value="1"/>
</dbReference>
<dbReference type="Gene3D" id="1.10.10.60">
    <property type="entry name" value="Homeodomain-like"/>
    <property type="match status" value="2"/>
</dbReference>
<dbReference type="SMART" id="SM00448">
    <property type="entry name" value="REC"/>
    <property type="match status" value="1"/>
</dbReference>
<dbReference type="KEGG" id="cohn:KCTCHS21_48510"/>
<accession>A0A3T1DBI3</accession>
<proteinExistence type="predicted"/>
<dbReference type="Pfam" id="PF12833">
    <property type="entry name" value="HTH_18"/>
    <property type="match status" value="1"/>
</dbReference>
<dbReference type="InterPro" id="IPR011006">
    <property type="entry name" value="CheY-like_superfamily"/>
</dbReference>
<organism evidence="8 9">
    <name type="scientific">Cohnella abietis</name>
    <dbReference type="NCBI Taxonomy" id="2507935"/>
    <lineage>
        <taxon>Bacteria</taxon>
        <taxon>Bacillati</taxon>
        <taxon>Bacillota</taxon>
        <taxon>Bacilli</taxon>
        <taxon>Bacillales</taxon>
        <taxon>Paenibacillaceae</taxon>
        <taxon>Cohnella</taxon>
    </lineage>
</organism>
<dbReference type="PRINTS" id="PR00032">
    <property type="entry name" value="HTHARAC"/>
</dbReference>
<keyword evidence="4" id="KW-0597">Phosphoprotein</keyword>
<feature type="domain" description="Response regulatory" evidence="7">
    <location>
        <begin position="3"/>
        <end position="120"/>
    </location>
</feature>
<feature type="modified residue" description="4-aspartylphosphate" evidence="4">
    <location>
        <position position="55"/>
    </location>
</feature>
<dbReference type="Pfam" id="PF00072">
    <property type="entry name" value="Response_reg"/>
    <property type="match status" value="1"/>
</dbReference>
<dbReference type="PROSITE" id="PS00041">
    <property type="entry name" value="HTH_ARAC_FAMILY_1"/>
    <property type="match status" value="1"/>
</dbReference>
<dbReference type="CDD" id="cd17536">
    <property type="entry name" value="REC_YesN-like"/>
    <property type="match status" value="1"/>
</dbReference>
<dbReference type="SUPFAM" id="SSF52172">
    <property type="entry name" value="CheY-like"/>
    <property type="match status" value="1"/>
</dbReference>
<feature type="region of interest" description="Disordered" evidence="5">
    <location>
        <begin position="469"/>
        <end position="491"/>
    </location>
</feature>
<keyword evidence="2" id="KW-0238">DNA-binding</keyword>
<reference evidence="8 9" key="1">
    <citation type="submission" date="2019-01" db="EMBL/GenBank/DDBJ databases">
        <title>Complete genome sequence of Cohnella hallensis HS21 isolated from Korean fir (Abies koreana) rhizospheric soil.</title>
        <authorList>
            <person name="Jiang L."/>
            <person name="Kang S.W."/>
            <person name="Kim S."/>
            <person name="Jung J."/>
            <person name="Kim C.Y."/>
            <person name="Kim D.H."/>
            <person name="Kim S.W."/>
            <person name="Lee J."/>
        </authorList>
    </citation>
    <scope>NUCLEOTIDE SEQUENCE [LARGE SCALE GENOMIC DNA]</scope>
    <source>
        <strain evidence="8 9">HS21</strain>
    </source>
</reference>
<evidence type="ECO:0000256" key="1">
    <source>
        <dbReference type="ARBA" id="ARBA00023015"/>
    </source>
</evidence>
<sequence length="491" mass="55993">MYKVLLVDDESLVLKSLEAGIDWKKSGFYVAGKANNGVKALQLVKELKPHVVFTDIRMPGISGLELIKKIKELDSTIQIIVISGYAEFAYVQKSLNYGVLGYCLKPFDDYEIDMLLNTASKAVEEIKQKRESYLLELFEEYTTDNSQSTFLTILSEEGLTAEALHVVVSIGKGKLCFNENAKYIAINIGSARSGYIVQCPNLDSMLSTDASLIPEGIQGIGIAQAARNMNSIMKSMEKATIKAWDFFIHGRKNVFIDHDDIKDDKAHQMMKQLEKAISNKDSALLQAKLDEMLIVENKQSLSILDALKIHNIVTFYASTDHSSSPKEEYIFSKEQLNTLFHSFESMIESLKKLIKDLEKSDSLQNESKTYNASLREVIKYINEHYRNDISIQSISKNFYLNPNYLSQLFKRELDVTFTEYLTTVRLQEAKGLLRSTGLTIGEIADQIGFRDYFYFIRLFKKHVQLTPKQYRNQDKPEARKVHSKPHSEDRS</sequence>
<dbReference type="Proteomes" id="UP000289856">
    <property type="component" value="Chromosome"/>
</dbReference>
<evidence type="ECO:0000256" key="4">
    <source>
        <dbReference type="PROSITE-ProRule" id="PRU00169"/>
    </source>
</evidence>
<dbReference type="PROSITE" id="PS50110">
    <property type="entry name" value="RESPONSE_REGULATORY"/>
    <property type="match status" value="1"/>
</dbReference>
<dbReference type="GO" id="GO:0043565">
    <property type="term" value="F:sequence-specific DNA binding"/>
    <property type="evidence" value="ECO:0007669"/>
    <property type="project" value="InterPro"/>
</dbReference>
<dbReference type="RefSeq" id="WP_130614124.1">
    <property type="nucleotide sequence ID" value="NZ_AP019400.1"/>
</dbReference>
<dbReference type="SUPFAM" id="SSF46689">
    <property type="entry name" value="Homeodomain-like"/>
    <property type="match status" value="2"/>
</dbReference>
<gene>
    <name evidence="8" type="ORF">KCTCHS21_48510</name>
</gene>
<evidence type="ECO:0000313" key="8">
    <source>
        <dbReference type="EMBL" id="BBI35452.1"/>
    </source>
</evidence>
<feature type="compositionally biased region" description="Basic and acidic residues" evidence="5">
    <location>
        <begin position="471"/>
        <end position="491"/>
    </location>
</feature>
<dbReference type="InterPro" id="IPR001789">
    <property type="entry name" value="Sig_transdc_resp-reg_receiver"/>
</dbReference>
<dbReference type="GO" id="GO:0003700">
    <property type="term" value="F:DNA-binding transcription factor activity"/>
    <property type="evidence" value="ECO:0007669"/>
    <property type="project" value="InterPro"/>
</dbReference>
<dbReference type="PROSITE" id="PS01124">
    <property type="entry name" value="HTH_ARAC_FAMILY_2"/>
    <property type="match status" value="1"/>
</dbReference>
<dbReference type="InterPro" id="IPR018060">
    <property type="entry name" value="HTH_AraC"/>
</dbReference>
<dbReference type="InterPro" id="IPR018062">
    <property type="entry name" value="HTH_AraC-typ_CS"/>
</dbReference>
<dbReference type="InterPro" id="IPR020449">
    <property type="entry name" value="Tscrpt_reg_AraC-type_HTH"/>
</dbReference>
<evidence type="ECO:0008006" key="10">
    <source>
        <dbReference type="Google" id="ProtNLM"/>
    </source>
</evidence>
<keyword evidence="1" id="KW-0805">Transcription regulation</keyword>
<name>A0A3T1DBI3_9BACL</name>
<dbReference type="OrthoDB" id="342399at2"/>